<feature type="binding site" evidence="3">
    <location>
        <position position="198"/>
    </location>
    <ligand>
        <name>Zn(2+)</name>
        <dbReference type="ChEBI" id="CHEBI:29105"/>
    </ligand>
</feature>
<evidence type="ECO:0000256" key="3">
    <source>
        <dbReference type="PROSITE-ProRule" id="PRU00236"/>
    </source>
</evidence>
<dbReference type="GO" id="GO:0017136">
    <property type="term" value="F:histone deacetylase activity, NAD-dependent"/>
    <property type="evidence" value="ECO:0007669"/>
    <property type="project" value="TreeGrafter"/>
</dbReference>
<feature type="domain" description="Deacetylase sirtuin-type" evidence="4">
    <location>
        <begin position="9"/>
        <end position="256"/>
    </location>
</feature>
<reference evidence="5" key="1">
    <citation type="submission" date="2018-11" db="EMBL/GenBank/DDBJ databases">
        <authorList>
            <consortium name="Pathogen Informatics"/>
        </authorList>
    </citation>
    <scope>NUCLEOTIDE SEQUENCE</scope>
</reference>
<feature type="binding site" evidence="3">
    <location>
        <position position="195"/>
    </location>
    <ligand>
        <name>Zn(2+)</name>
        <dbReference type="ChEBI" id="CHEBI:29105"/>
    </ligand>
</feature>
<dbReference type="InterPro" id="IPR050134">
    <property type="entry name" value="NAD-dep_sirtuin_deacylases"/>
</dbReference>
<dbReference type="Gene3D" id="3.30.1600.10">
    <property type="entry name" value="SIR2/SIRT2 'Small Domain"/>
    <property type="match status" value="1"/>
</dbReference>
<dbReference type="InterPro" id="IPR026590">
    <property type="entry name" value="Ssirtuin_cat_dom"/>
</dbReference>
<accession>A0A3S5CLK5</accession>
<evidence type="ECO:0000256" key="2">
    <source>
        <dbReference type="ARBA" id="ARBA00023027"/>
    </source>
</evidence>
<dbReference type="Proteomes" id="UP000784294">
    <property type="component" value="Unassembled WGS sequence"/>
</dbReference>
<dbReference type="InterPro" id="IPR003000">
    <property type="entry name" value="Sirtuin"/>
</dbReference>
<dbReference type="SUPFAM" id="SSF52467">
    <property type="entry name" value="DHS-like NAD/FAD-binding domain"/>
    <property type="match status" value="1"/>
</dbReference>
<evidence type="ECO:0000256" key="1">
    <source>
        <dbReference type="ARBA" id="ARBA00022679"/>
    </source>
</evidence>
<dbReference type="PANTHER" id="PTHR11085">
    <property type="entry name" value="NAD-DEPENDENT PROTEIN DEACYLASE SIRTUIN-5, MITOCHONDRIAL-RELATED"/>
    <property type="match status" value="1"/>
</dbReference>
<evidence type="ECO:0000313" key="6">
    <source>
        <dbReference type="Proteomes" id="UP000784294"/>
    </source>
</evidence>
<name>A0A3S5CLK5_9PLAT</name>
<keyword evidence="2" id="KW-0520">NAD</keyword>
<keyword evidence="3" id="KW-0479">Metal-binding</keyword>
<dbReference type="GO" id="GO:0070403">
    <property type="term" value="F:NAD+ binding"/>
    <property type="evidence" value="ECO:0007669"/>
    <property type="project" value="InterPro"/>
</dbReference>
<keyword evidence="1" id="KW-0808">Transferase</keyword>
<dbReference type="EMBL" id="CAAALY010119040">
    <property type="protein sequence ID" value="VEL31128.1"/>
    <property type="molecule type" value="Genomic_DNA"/>
</dbReference>
<dbReference type="InterPro" id="IPR026591">
    <property type="entry name" value="Sirtuin_cat_small_dom_sf"/>
</dbReference>
<gene>
    <name evidence="5" type="ORF">PXEA_LOCUS24568</name>
</gene>
<feature type="active site" description="Proton acceptor" evidence="3">
    <location>
        <position position="133"/>
    </location>
</feature>
<dbReference type="InterPro" id="IPR029035">
    <property type="entry name" value="DHS-like_NAD/FAD-binding_dom"/>
</dbReference>
<feature type="binding site" evidence="3">
    <location>
        <position position="144"/>
    </location>
    <ligand>
        <name>Zn(2+)</name>
        <dbReference type="ChEBI" id="CHEBI:29105"/>
    </ligand>
</feature>
<dbReference type="OrthoDB" id="424302at2759"/>
<dbReference type="GO" id="GO:0046872">
    <property type="term" value="F:metal ion binding"/>
    <property type="evidence" value="ECO:0007669"/>
    <property type="project" value="UniProtKB-KW"/>
</dbReference>
<keyword evidence="6" id="KW-1185">Reference proteome</keyword>
<keyword evidence="3" id="KW-0862">Zinc</keyword>
<evidence type="ECO:0000259" key="4">
    <source>
        <dbReference type="PROSITE" id="PS50305"/>
    </source>
</evidence>
<dbReference type="PANTHER" id="PTHR11085:SF10">
    <property type="entry name" value="NAD-DEPENDENT PROTEIN DEACYLASE SIRTUIN-5, MITOCHONDRIAL-RELATED"/>
    <property type="match status" value="1"/>
</dbReference>
<organism evidence="5 6">
    <name type="scientific">Protopolystoma xenopodis</name>
    <dbReference type="NCBI Taxonomy" id="117903"/>
    <lineage>
        <taxon>Eukaryota</taxon>
        <taxon>Metazoa</taxon>
        <taxon>Spiralia</taxon>
        <taxon>Lophotrochozoa</taxon>
        <taxon>Platyhelminthes</taxon>
        <taxon>Monogenea</taxon>
        <taxon>Polyopisthocotylea</taxon>
        <taxon>Polystomatidea</taxon>
        <taxon>Polystomatidae</taxon>
        <taxon>Protopolystoma</taxon>
    </lineage>
</organism>
<protein>
    <recommendedName>
        <fullName evidence="4">Deacetylase sirtuin-type domain-containing protein</fullName>
    </recommendedName>
</protein>
<sequence length="256" mass="28308">MLQFVPNSRSVRPGEVSALVDFIRYSKALAVITGAGISTESGLPDYRSENVGLYARLKHKPIQFQDFLNNENIRKRFWARSYAGWPKFSTAKPNISHNLLSEWMKRGRILHIITQNVDRLHFRSGASRVLELHGTLFLVICLSCGKTIERSEIQLALKDLNQDAVDYIAGNVHESPDGDVAIPDDLVLGFNVPSCPACKSGILKPDVVFFGENVPSVRSDEASQIVANADSILCLGTSLQVCVHICSSILSITYYS</sequence>
<proteinExistence type="predicted"/>
<dbReference type="PROSITE" id="PS50305">
    <property type="entry name" value="SIRTUIN"/>
    <property type="match status" value="1"/>
</dbReference>
<dbReference type="AlphaFoldDB" id="A0A3S5CLK5"/>
<dbReference type="Gene3D" id="3.40.50.1220">
    <property type="entry name" value="TPP-binding domain"/>
    <property type="match status" value="1"/>
</dbReference>
<dbReference type="Pfam" id="PF02146">
    <property type="entry name" value="SIR2"/>
    <property type="match status" value="1"/>
</dbReference>
<evidence type="ECO:0000313" key="5">
    <source>
        <dbReference type="EMBL" id="VEL31128.1"/>
    </source>
</evidence>
<feature type="binding site" evidence="3">
    <location>
        <position position="141"/>
    </location>
    <ligand>
        <name>Zn(2+)</name>
        <dbReference type="ChEBI" id="CHEBI:29105"/>
    </ligand>
</feature>
<comment type="caution">
    <text evidence="5">The sequence shown here is derived from an EMBL/GenBank/DDBJ whole genome shotgun (WGS) entry which is preliminary data.</text>
</comment>